<accession>A9NFA7</accession>
<dbReference type="KEGG" id="acl:ACL_0416"/>
<proteinExistence type="predicted"/>
<dbReference type="Gene3D" id="1.10.10.10">
    <property type="entry name" value="Winged helix-like DNA-binding domain superfamily/Winged helix DNA-binding domain"/>
    <property type="match status" value="1"/>
</dbReference>
<evidence type="ECO:0000256" key="2">
    <source>
        <dbReference type="ARBA" id="ARBA00023125"/>
    </source>
</evidence>
<dbReference type="Proteomes" id="UP000008558">
    <property type="component" value="Chromosome"/>
</dbReference>
<name>A9NFA7_ACHLI</name>
<keyword evidence="2" id="KW-0238">DNA-binding</keyword>
<dbReference type="eggNOG" id="COG1846">
    <property type="taxonomic scope" value="Bacteria"/>
</dbReference>
<evidence type="ECO:0000313" key="5">
    <source>
        <dbReference type="EMBL" id="ABX81037.1"/>
    </source>
</evidence>
<dbReference type="GO" id="GO:0003677">
    <property type="term" value="F:DNA binding"/>
    <property type="evidence" value="ECO:0007669"/>
    <property type="project" value="UniProtKB-KW"/>
</dbReference>
<dbReference type="SUPFAM" id="SSF46785">
    <property type="entry name" value="Winged helix' DNA-binding domain"/>
    <property type="match status" value="1"/>
</dbReference>
<dbReference type="SMART" id="SM00347">
    <property type="entry name" value="HTH_MARR"/>
    <property type="match status" value="1"/>
</dbReference>
<gene>
    <name evidence="5" type="ordered locus">ACL_0416</name>
</gene>
<dbReference type="GO" id="GO:0003700">
    <property type="term" value="F:DNA-binding transcription factor activity"/>
    <property type="evidence" value="ECO:0007669"/>
    <property type="project" value="InterPro"/>
</dbReference>
<reference evidence="5 6" key="1">
    <citation type="journal article" date="2011" name="J. Bacteriol.">
        <title>Complete genome and proteome of Acholeplasma laidlawii.</title>
        <authorList>
            <person name="Lazarev V.N."/>
            <person name="Levitskii S.A."/>
            <person name="Basovskii Y.I."/>
            <person name="Chukin M.M."/>
            <person name="Akopian T.A."/>
            <person name="Vereshchagin V.V."/>
            <person name="Kostrjukova E.S."/>
            <person name="Kovaleva G.Y."/>
            <person name="Kazanov M.D."/>
            <person name="Malko D.B."/>
            <person name="Vitreschak A.G."/>
            <person name="Sernova N.V."/>
            <person name="Gelfand M.S."/>
            <person name="Demina I.A."/>
            <person name="Serebryakova M.V."/>
            <person name="Galyamina M.A."/>
            <person name="Vtyurin N.N."/>
            <person name="Rogov S.I."/>
            <person name="Alexeev D.G."/>
            <person name="Ladygina V.G."/>
            <person name="Govorun V.M."/>
        </authorList>
    </citation>
    <scope>NUCLEOTIDE SEQUENCE [LARGE SCALE GENOMIC DNA]</scope>
    <source>
        <strain evidence="5 6">PG-8A</strain>
    </source>
</reference>
<dbReference type="PROSITE" id="PS50995">
    <property type="entry name" value="HTH_MARR_2"/>
    <property type="match status" value="1"/>
</dbReference>
<dbReference type="AlphaFoldDB" id="A9NFA7"/>
<evidence type="ECO:0000313" key="6">
    <source>
        <dbReference type="Proteomes" id="UP000008558"/>
    </source>
</evidence>
<keyword evidence="3" id="KW-0804">Transcription</keyword>
<evidence type="ECO:0000256" key="1">
    <source>
        <dbReference type="ARBA" id="ARBA00023015"/>
    </source>
</evidence>
<dbReference type="PANTHER" id="PTHR42756">
    <property type="entry name" value="TRANSCRIPTIONAL REGULATOR, MARR"/>
    <property type="match status" value="1"/>
</dbReference>
<keyword evidence="6" id="KW-1185">Reference proteome</keyword>
<evidence type="ECO:0000256" key="3">
    <source>
        <dbReference type="ARBA" id="ARBA00023163"/>
    </source>
</evidence>
<dbReference type="STRING" id="441768.ACL_0416"/>
<dbReference type="InterPro" id="IPR036390">
    <property type="entry name" value="WH_DNA-bd_sf"/>
</dbReference>
<feature type="domain" description="HTH marR-type" evidence="4">
    <location>
        <begin position="1"/>
        <end position="117"/>
    </location>
</feature>
<dbReference type="InterPro" id="IPR036388">
    <property type="entry name" value="WH-like_DNA-bd_sf"/>
</dbReference>
<protein>
    <submittedName>
        <fullName evidence="5">Transcriptional regulator, MarR-family</fullName>
    </submittedName>
</protein>
<dbReference type="Pfam" id="PF01047">
    <property type="entry name" value="MarR"/>
    <property type="match status" value="1"/>
</dbReference>
<dbReference type="HOGENOM" id="CLU_083287_29_2_14"/>
<evidence type="ECO:0000259" key="4">
    <source>
        <dbReference type="PROSITE" id="PS50995"/>
    </source>
</evidence>
<organism evidence="5 6">
    <name type="scientific">Acholeplasma laidlawii (strain PG-8A)</name>
    <dbReference type="NCBI Taxonomy" id="441768"/>
    <lineage>
        <taxon>Bacteria</taxon>
        <taxon>Bacillati</taxon>
        <taxon>Mycoplasmatota</taxon>
        <taxon>Mollicutes</taxon>
        <taxon>Acholeplasmatales</taxon>
        <taxon>Acholeplasmataceae</taxon>
        <taxon>Acholeplasma</taxon>
    </lineage>
</organism>
<dbReference type="PRINTS" id="PR00598">
    <property type="entry name" value="HTHMARR"/>
</dbReference>
<dbReference type="PANTHER" id="PTHR42756:SF1">
    <property type="entry name" value="TRANSCRIPTIONAL REPRESSOR OF EMRAB OPERON"/>
    <property type="match status" value="1"/>
</dbReference>
<dbReference type="EMBL" id="CP000896">
    <property type="protein sequence ID" value="ABX81037.1"/>
    <property type="molecule type" value="Genomic_DNA"/>
</dbReference>
<dbReference type="InterPro" id="IPR000835">
    <property type="entry name" value="HTH_MarR-typ"/>
</dbReference>
<sequence>MDKKYLENDLHTGQARVLMYLHRNQSEVVYQKDIEAFFQIRGGTVTGMIDTLQNYEYIQRIDSEIDKRKKRIVLTPKGEEVALSAVKTTQDMENNIYELLTGQELLVFQGVVEKMNKFIDEEEAN</sequence>
<keyword evidence="1" id="KW-0805">Transcription regulation</keyword>